<proteinExistence type="predicted"/>
<feature type="non-terminal residue" evidence="1">
    <location>
        <position position="1"/>
    </location>
</feature>
<accession>A0A061RIT0</accession>
<evidence type="ECO:0000313" key="1">
    <source>
        <dbReference type="EMBL" id="JAC71908.1"/>
    </source>
</evidence>
<dbReference type="AlphaFoldDB" id="A0A061RIT0"/>
<reference evidence="1" key="1">
    <citation type="submission" date="2014-05" db="EMBL/GenBank/DDBJ databases">
        <title>The transcriptome of the halophilic microalga Tetraselmis sp. GSL018 isolated from the Great Salt Lake, Utah.</title>
        <authorList>
            <person name="Jinkerson R.E."/>
            <person name="D'Adamo S."/>
            <person name="Posewitz M.C."/>
        </authorList>
    </citation>
    <scope>NUCLEOTIDE SEQUENCE</scope>
    <source>
        <strain evidence="1">GSL018</strain>
    </source>
</reference>
<sequence>PVVSKPNNDNSFLLLHKGPVIPSSCKTSLEQELPPKTFFTDFERVFKFAIAVTLNQLLMSAWNRGDRIAISDRQPEHFLEDFRRYRILGGKPVQLLRQKKPANICHQQIPDVNEKFTARIA</sequence>
<protein>
    <submittedName>
        <fullName evidence="1">Uncharacterized protein</fullName>
    </submittedName>
</protein>
<dbReference type="EMBL" id="GBEZ01014143">
    <property type="protein sequence ID" value="JAC71908.1"/>
    <property type="molecule type" value="Transcribed_RNA"/>
</dbReference>
<gene>
    <name evidence="1" type="ORF">TSPGSL018_900</name>
</gene>
<name>A0A061RIT0_9CHLO</name>
<organism evidence="1">
    <name type="scientific">Tetraselmis sp. GSL018</name>
    <dbReference type="NCBI Taxonomy" id="582737"/>
    <lineage>
        <taxon>Eukaryota</taxon>
        <taxon>Viridiplantae</taxon>
        <taxon>Chlorophyta</taxon>
        <taxon>core chlorophytes</taxon>
        <taxon>Chlorodendrophyceae</taxon>
        <taxon>Chlorodendrales</taxon>
        <taxon>Chlorodendraceae</taxon>
        <taxon>Tetraselmis</taxon>
    </lineage>
</organism>